<reference evidence="3" key="2">
    <citation type="submission" date="2023-04" db="EMBL/GenBank/DDBJ databases">
        <authorList>
            <person name="Bruccoleri R.E."/>
            <person name="Oakeley E.J."/>
            <person name="Faust A.-M."/>
            <person name="Dessus-Babus S."/>
            <person name="Altorfer M."/>
            <person name="Burckhardt D."/>
            <person name="Oertli M."/>
            <person name="Naumann U."/>
            <person name="Petersen F."/>
            <person name="Wong J."/>
        </authorList>
    </citation>
    <scope>NUCLEOTIDE SEQUENCE</scope>
    <source>
        <strain evidence="3">GSM-AAB239-AS_SAM_17_03QT</strain>
        <tissue evidence="3">Leaf</tissue>
    </source>
</reference>
<reference evidence="3" key="1">
    <citation type="journal article" date="2023" name="GigaByte">
        <title>Genome assembly of the bearded iris, Iris pallida Lam.</title>
        <authorList>
            <person name="Bruccoleri R.E."/>
            <person name="Oakeley E.J."/>
            <person name="Faust A.M.E."/>
            <person name="Altorfer M."/>
            <person name="Dessus-Babus S."/>
            <person name="Burckhardt D."/>
            <person name="Oertli M."/>
            <person name="Naumann U."/>
            <person name="Petersen F."/>
            <person name="Wong J."/>
        </authorList>
    </citation>
    <scope>NUCLEOTIDE SEQUENCE</scope>
    <source>
        <strain evidence="3">GSM-AAB239-AS_SAM_17_03QT</strain>
    </source>
</reference>
<organism evidence="3 4">
    <name type="scientific">Iris pallida</name>
    <name type="common">Sweet iris</name>
    <dbReference type="NCBI Taxonomy" id="29817"/>
    <lineage>
        <taxon>Eukaryota</taxon>
        <taxon>Viridiplantae</taxon>
        <taxon>Streptophyta</taxon>
        <taxon>Embryophyta</taxon>
        <taxon>Tracheophyta</taxon>
        <taxon>Spermatophyta</taxon>
        <taxon>Magnoliopsida</taxon>
        <taxon>Liliopsida</taxon>
        <taxon>Asparagales</taxon>
        <taxon>Iridaceae</taxon>
        <taxon>Iridoideae</taxon>
        <taxon>Irideae</taxon>
        <taxon>Iris</taxon>
    </lineage>
</organism>
<feature type="compositionally biased region" description="Basic and acidic residues" evidence="1">
    <location>
        <begin position="184"/>
        <end position="207"/>
    </location>
</feature>
<comment type="caution">
    <text evidence="3">The sequence shown here is derived from an EMBL/GenBank/DDBJ whole genome shotgun (WGS) entry which is preliminary data.</text>
</comment>
<feature type="region of interest" description="Disordered" evidence="1">
    <location>
        <begin position="163"/>
        <end position="210"/>
    </location>
</feature>
<accession>A0AAX6FP45</accession>
<proteinExistence type="predicted"/>
<feature type="domain" description="Nucleic acid binding NABP" evidence="2">
    <location>
        <begin position="384"/>
        <end position="689"/>
    </location>
</feature>
<feature type="region of interest" description="Disordered" evidence="1">
    <location>
        <begin position="556"/>
        <end position="613"/>
    </location>
</feature>
<evidence type="ECO:0000256" key="1">
    <source>
        <dbReference type="SAM" id="MobiDB-lite"/>
    </source>
</evidence>
<gene>
    <name evidence="3" type="ORF">M6B38_407155</name>
</gene>
<dbReference type="Pfam" id="PF07990">
    <property type="entry name" value="NABP"/>
    <property type="match status" value="1"/>
</dbReference>
<protein>
    <submittedName>
        <fullName evidence="3">Pumilio-like protein 5</fullName>
    </submittedName>
</protein>
<dbReference type="EMBL" id="JANAVB010027397">
    <property type="protein sequence ID" value="KAJ6818100.1"/>
    <property type="molecule type" value="Genomic_DNA"/>
</dbReference>
<evidence type="ECO:0000313" key="3">
    <source>
        <dbReference type="EMBL" id="KAJ6818100.1"/>
    </source>
</evidence>
<dbReference type="Proteomes" id="UP001140949">
    <property type="component" value="Unassembled WGS sequence"/>
</dbReference>
<evidence type="ECO:0000259" key="2">
    <source>
        <dbReference type="Pfam" id="PF07990"/>
    </source>
</evidence>
<name>A0AAX6FP45_IRIPA</name>
<sequence length="716" mass="77082">MMTCLNYIAENPVRLIGGSSGGRNWPIAKDAAPFTSSARELGLLLQGPSFHGNTNIAGPNRSGSAPPTIQGSSLAIGDLRGNLNSTLAIGDLRGNLNSTLEGIFEGLSTALHTSESEEQLRADPAYRAYYYSNVNLNPRLPQPLLSRENPRLLHQVGAFGGNGRRISFDDSTKKPFMSPPVLSTHKEEPEDDRSPRLDSEGKGERDSGFISTSLQGRHKSLVDLIQEDFPRTPSPVYNNQSHLANQGTIEQADPDPGINLLQESSINISKAESKTATIGICSQTPIASAHSVGSGPNIDLTSSLIALPTSSDIKLNPHPGQKGESRTFNVNLDNGILPSDKAISSAGSVDNETKNLRLSHDLHRGQPAHQHPQQENLHPRGSSFQAQIVHQGMPSSSNAAIHFSHSQPNIPSAIQPVLQPAGSAPPLYATAAAYGNPYYPNLRPSSLFPPFSFGGYALNTSLVSPFVTGYQPYTAIHMPLENSASPNLHGRTSGLSGGSVTHEADVQHLYKFYGQFGVAPQPSFPDPIYMPYFQHSSVNAYASAGQYDQMAARESTIGSPAGNYDRQLGPRAAAQSPEQRPQIVRSGAANSPGARKGGAASPNNSGSPPNIGIMLHYPSSPLASPVYQGSPVAAGRRNENMRFQVNSSRNGGAFFGWQGQRGREKFDEQKKHSFLEELKSSKARRYELSDIAGRLVEFRQCRPTWESIYSAEARDL</sequence>
<evidence type="ECO:0000313" key="4">
    <source>
        <dbReference type="Proteomes" id="UP001140949"/>
    </source>
</evidence>
<keyword evidence="4" id="KW-1185">Reference proteome</keyword>
<dbReference type="InterPro" id="IPR012940">
    <property type="entry name" value="NABP"/>
</dbReference>
<dbReference type="AlphaFoldDB" id="A0AAX6FP45"/>